<sequence length="88" mass="10316">MSKPPEKSWGYIPNLEDEKDSVIQFELLNLRAIISNINNKPLAESPVYQHVIIPYLQKLIDKLETLEDKINRELDIDGYKTIEDIIYE</sequence>
<reference evidence="1" key="1">
    <citation type="journal article" date="2020" name="Nature">
        <title>Giant virus diversity and host interactions through global metagenomics.</title>
        <authorList>
            <person name="Schulz F."/>
            <person name="Roux S."/>
            <person name="Paez-Espino D."/>
            <person name="Jungbluth S."/>
            <person name="Walsh D.A."/>
            <person name="Denef V.J."/>
            <person name="McMahon K.D."/>
            <person name="Konstantinidis K.T."/>
            <person name="Eloe-Fadrosh E.A."/>
            <person name="Kyrpides N.C."/>
            <person name="Woyke T."/>
        </authorList>
    </citation>
    <scope>NUCLEOTIDE SEQUENCE</scope>
    <source>
        <strain evidence="1">GVMAG-S-ERX556049-19</strain>
    </source>
</reference>
<dbReference type="EMBL" id="MN738822">
    <property type="protein sequence ID" value="QHT37952.1"/>
    <property type="molecule type" value="Genomic_DNA"/>
</dbReference>
<name>A0A6C0F9S1_9ZZZZ</name>
<proteinExistence type="predicted"/>
<organism evidence="1">
    <name type="scientific">viral metagenome</name>
    <dbReference type="NCBI Taxonomy" id="1070528"/>
    <lineage>
        <taxon>unclassified sequences</taxon>
        <taxon>metagenomes</taxon>
        <taxon>organismal metagenomes</taxon>
    </lineage>
</organism>
<evidence type="ECO:0000313" key="1">
    <source>
        <dbReference type="EMBL" id="QHT37952.1"/>
    </source>
</evidence>
<protein>
    <submittedName>
        <fullName evidence="1">Uncharacterized protein</fullName>
    </submittedName>
</protein>
<dbReference type="AlphaFoldDB" id="A0A6C0F9S1"/>
<accession>A0A6C0F9S1</accession>